<dbReference type="Pfam" id="PF01048">
    <property type="entry name" value="PNP_UDP_1"/>
    <property type="match status" value="1"/>
</dbReference>
<dbReference type="Gene3D" id="3.40.50.1580">
    <property type="entry name" value="Nucleoside phosphorylase domain"/>
    <property type="match status" value="1"/>
</dbReference>
<organism evidence="3 4">
    <name type="scientific">Caulobacter segnis</name>
    <dbReference type="NCBI Taxonomy" id="88688"/>
    <lineage>
        <taxon>Bacteria</taxon>
        <taxon>Pseudomonadati</taxon>
        <taxon>Pseudomonadota</taxon>
        <taxon>Alphaproteobacteria</taxon>
        <taxon>Caulobacterales</taxon>
        <taxon>Caulobacteraceae</taxon>
        <taxon>Caulobacter</taxon>
    </lineage>
</organism>
<dbReference type="PANTHER" id="PTHR21234">
    <property type="entry name" value="PURINE NUCLEOSIDE PHOSPHORYLASE"/>
    <property type="match status" value="1"/>
</dbReference>
<feature type="signal peptide" evidence="1">
    <location>
        <begin position="1"/>
        <end position="25"/>
    </location>
</feature>
<accession>A0ABY4ZP58</accession>
<evidence type="ECO:0000256" key="1">
    <source>
        <dbReference type="SAM" id="SignalP"/>
    </source>
</evidence>
<feature type="domain" description="Nucleoside phosphorylase" evidence="2">
    <location>
        <begin position="33"/>
        <end position="301"/>
    </location>
</feature>
<protein>
    <submittedName>
        <fullName evidence="3">5'-methylthioadenosine/S-adenosylhomocysteine nucleosidase</fullName>
    </submittedName>
</protein>
<keyword evidence="1" id="KW-0732">Signal</keyword>
<dbReference type="EMBL" id="CP096040">
    <property type="protein sequence ID" value="USQ94376.1"/>
    <property type="molecule type" value="Genomic_DNA"/>
</dbReference>
<feature type="chain" id="PRO_5046682550" evidence="1">
    <location>
        <begin position="26"/>
        <end position="305"/>
    </location>
</feature>
<dbReference type="CDD" id="cd09008">
    <property type="entry name" value="MTAN"/>
    <property type="match status" value="1"/>
</dbReference>
<evidence type="ECO:0000313" key="3">
    <source>
        <dbReference type="EMBL" id="USQ94376.1"/>
    </source>
</evidence>
<evidence type="ECO:0000313" key="4">
    <source>
        <dbReference type="Proteomes" id="UP001057520"/>
    </source>
</evidence>
<dbReference type="Proteomes" id="UP001057520">
    <property type="component" value="Chromosome"/>
</dbReference>
<sequence>MRLPTFVLALLCLIVSPILVSPALAQRLDETPRVAVISAFPPEIVALNAATSQQKTYDVNGVTFMTGQLEGKPVVVFLSGVSMVNAAMTTQMALDRFNITRIVFSGIAGGVDERLDIGDVVVADQWAQNLESAFARETDKGFDVAPSIRTTALANYGMIFPRGIHMPGDPLGAPARVWFPADPALLDTARKVAAEVALQRCAADKCLVHPPKVVVGGNGVSAPVFLDNAAYRKYLRATFDARVVDMESAAVAHVALVGKTPFIAFRSLSDLAGGGAGANEMHTFMALASDNSATVVKAFVKALPN</sequence>
<dbReference type="SUPFAM" id="SSF53167">
    <property type="entry name" value="Purine and uridine phosphorylases"/>
    <property type="match status" value="1"/>
</dbReference>
<dbReference type="PANTHER" id="PTHR21234:SF42">
    <property type="entry name" value="PHOSPHORYLASE SUPERFAMILY PROTEIN"/>
    <property type="match status" value="1"/>
</dbReference>
<gene>
    <name evidence="3" type="ORF">MZV50_17510</name>
</gene>
<proteinExistence type="predicted"/>
<keyword evidence="4" id="KW-1185">Reference proteome</keyword>
<dbReference type="InterPro" id="IPR035994">
    <property type="entry name" value="Nucleoside_phosphorylase_sf"/>
</dbReference>
<name>A0ABY4ZP58_9CAUL</name>
<evidence type="ECO:0000259" key="2">
    <source>
        <dbReference type="Pfam" id="PF01048"/>
    </source>
</evidence>
<reference evidence="3 4" key="1">
    <citation type="submission" date="2022-04" db="EMBL/GenBank/DDBJ databases">
        <title>Genome sequence of soybean root-associated Caulobacter segnis RL271.</title>
        <authorList>
            <person name="Longley R."/>
            <person name="Bonito G."/>
            <person name="Trigodet F."/>
            <person name="Crosson S."/>
            <person name="Fiebig A."/>
        </authorList>
    </citation>
    <scope>NUCLEOTIDE SEQUENCE [LARGE SCALE GENOMIC DNA]</scope>
    <source>
        <strain evidence="3 4">RL271</strain>
    </source>
</reference>
<dbReference type="InterPro" id="IPR000845">
    <property type="entry name" value="Nucleoside_phosphorylase_d"/>
</dbReference>